<dbReference type="InterPro" id="IPR009100">
    <property type="entry name" value="AcylCoA_DH/oxidase_NM_dom_sf"/>
</dbReference>
<dbReference type="EMBL" id="JAAGKO020000001">
    <property type="protein sequence ID" value="MDI5961187.1"/>
    <property type="molecule type" value="Genomic_DNA"/>
</dbReference>
<organism evidence="5">
    <name type="scientific">Streptantibioticus silvisoli</name>
    <dbReference type="NCBI Taxonomy" id="2705255"/>
    <lineage>
        <taxon>Bacteria</taxon>
        <taxon>Bacillati</taxon>
        <taxon>Actinomycetota</taxon>
        <taxon>Actinomycetes</taxon>
        <taxon>Kitasatosporales</taxon>
        <taxon>Streptomycetaceae</taxon>
        <taxon>Streptantibioticus</taxon>
    </lineage>
</organism>
<dbReference type="EC" id="1.-.-.-" evidence="5"/>
<feature type="domain" description="Acyl-CoA dehydrogenase/oxidase N-terminal" evidence="2">
    <location>
        <begin position="24"/>
        <end position="116"/>
    </location>
</feature>
<keyword evidence="6" id="KW-1185">Reference proteome</keyword>
<evidence type="ECO:0000256" key="1">
    <source>
        <dbReference type="ARBA" id="ARBA00023002"/>
    </source>
</evidence>
<dbReference type="PANTHER" id="PTHR43884">
    <property type="entry name" value="ACYL-COA DEHYDROGENASE"/>
    <property type="match status" value="1"/>
</dbReference>
<dbReference type="Pfam" id="PF02771">
    <property type="entry name" value="Acyl-CoA_dh_N"/>
    <property type="match status" value="1"/>
</dbReference>
<evidence type="ECO:0000313" key="5">
    <source>
        <dbReference type="EMBL" id="MDI5970991.1"/>
    </source>
</evidence>
<dbReference type="InterPro" id="IPR013786">
    <property type="entry name" value="AcylCoA_DH/ox_N"/>
</dbReference>
<feature type="domain" description="Acyl-CoA dehydrogenase C-terminal" evidence="3">
    <location>
        <begin position="244"/>
        <end position="370"/>
    </location>
</feature>
<reference evidence="5 6" key="1">
    <citation type="submission" date="2023-05" db="EMBL/GenBank/DDBJ databases">
        <title>Streptantibioticus silvisoli sp. nov., acidotolerant actinomycetes 1 from pine litter.</title>
        <authorList>
            <person name="Swiecimska M."/>
            <person name="Golinska P."/>
            <person name="Sangal V."/>
            <person name="Wachnowicz B."/>
            <person name="Goodfellow M."/>
        </authorList>
    </citation>
    <scope>NUCLEOTIDE SEQUENCE</scope>
    <source>
        <strain evidence="5">SL13</strain>
        <strain evidence="4 6">SL54</strain>
    </source>
</reference>
<dbReference type="RefSeq" id="WP_271312706.1">
    <property type="nucleotide sequence ID" value="NZ_JAAGKO020000001.1"/>
</dbReference>
<dbReference type="InterPro" id="IPR046373">
    <property type="entry name" value="Acyl-CoA_Oxase/DH_mid-dom_sf"/>
</dbReference>
<dbReference type="SUPFAM" id="SSF56645">
    <property type="entry name" value="Acyl-CoA dehydrogenase NM domain-like"/>
    <property type="match status" value="1"/>
</dbReference>
<comment type="caution">
    <text evidence="5">The sequence shown here is derived from an EMBL/GenBank/DDBJ whole genome shotgun (WGS) entry which is preliminary data.</text>
</comment>
<dbReference type="EMBL" id="JABXJJ020000019">
    <property type="protein sequence ID" value="MDI5970991.1"/>
    <property type="molecule type" value="Genomic_DNA"/>
</dbReference>
<name>A0AA90JY95_9ACTN</name>
<evidence type="ECO:0000313" key="4">
    <source>
        <dbReference type="EMBL" id="MDI5961187.1"/>
    </source>
</evidence>
<accession>A0AA90JY95</accession>
<dbReference type="InterPro" id="IPR037069">
    <property type="entry name" value="AcylCoA_DH/ox_N_sf"/>
</dbReference>
<dbReference type="GO" id="GO:0003995">
    <property type="term" value="F:acyl-CoA dehydrogenase activity"/>
    <property type="evidence" value="ECO:0007669"/>
    <property type="project" value="TreeGrafter"/>
</dbReference>
<evidence type="ECO:0000259" key="2">
    <source>
        <dbReference type="Pfam" id="PF02771"/>
    </source>
</evidence>
<keyword evidence="1 5" id="KW-0560">Oxidoreductase</keyword>
<dbReference type="Gene3D" id="1.20.140.10">
    <property type="entry name" value="Butyryl-CoA Dehydrogenase, subunit A, domain 3"/>
    <property type="match status" value="1"/>
</dbReference>
<dbReference type="Gene3D" id="2.40.110.10">
    <property type="entry name" value="Butyryl-CoA Dehydrogenase, subunit A, domain 2"/>
    <property type="match status" value="1"/>
</dbReference>
<protein>
    <submittedName>
        <fullName evidence="5">Acyl-CoA dehydrogenase family protein</fullName>
        <ecNumber evidence="5">1.-.-.-</ecNumber>
    </submittedName>
</protein>
<dbReference type="GO" id="GO:0050660">
    <property type="term" value="F:flavin adenine dinucleotide binding"/>
    <property type="evidence" value="ECO:0007669"/>
    <property type="project" value="InterPro"/>
</dbReference>
<dbReference type="InterPro" id="IPR036250">
    <property type="entry name" value="AcylCo_DH-like_C"/>
</dbReference>
<dbReference type="Gene3D" id="1.10.540.10">
    <property type="entry name" value="Acyl-CoA dehydrogenase/oxidase, N-terminal domain"/>
    <property type="match status" value="1"/>
</dbReference>
<dbReference type="PANTHER" id="PTHR43884:SF12">
    <property type="entry name" value="ISOVALERYL-COA DEHYDROGENASE, MITOCHONDRIAL-RELATED"/>
    <property type="match status" value="1"/>
</dbReference>
<dbReference type="Pfam" id="PF08028">
    <property type="entry name" value="Acyl-CoA_dh_2"/>
    <property type="match status" value="1"/>
</dbReference>
<dbReference type="AlphaFoldDB" id="A0AA90JY95"/>
<gene>
    <name evidence="4" type="ORF">POF43_000345</name>
    <name evidence="5" type="ORF">POF50_016845</name>
</gene>
<proteinExistence type="predicted"/>
<dbReference type="PIRSF" id="PIRSF016578">
    <property type="entry name" value="HsaA"/>
    <property type="match status" value="1"/>
</dbReference>
<dbReference type="InterPro" id="IPR013107">
    <property type="entry name" value="Acyl-CoA_DH_C"/>
</dbReference>
<dbReference type="Proteomes" id="UP001156398">
    <property type="component" value="Unassembled WGS sequence"/>
</dbReference>
<evidence type="ECO:0000259" key="3">
    <source>
        <dbReference type="Pfam" id="PF08028"/>
    </source>
</evidence>
<sequence>MTPQPTAPASGAADLAAGLRPLFAERAGRVDTAGDFPADNLDALRASGLMGLLVPTGYGGGGGGVGDLAEAARIMAGGCLSTAMIWAMHCQQVDALVRHATPELRDELLPRVARGEVYIASVTTEAGKGGRLTSAEAALEHTGATLALHRDAPVVTGGEHADGYLVTMREAPDAPDSRVSLVYADRDLTKTEVYGSWNALGMRGTRSVGMRLSANVPVRNVVGGPGAFRAVATDSMIAVGHIAWAACWLGAAQSAFGQVVSLLRSPNRPRSVDPRSDLTTERLGRTRMDLELVGAYLHQVTAEVARHREQGLSIDTPPVQIHLNTLKVTAAELTYAAVDRLVQLCGLSVGYSKDSAVPLERHLRDLRSAALNYSNDRLLTATGSLALLDRSVRLA</sequence>
<evidence type="ECO:0000313" key="6">
    <source>
        <dbReference type="Proteomes" id="UP001156398"/>
    </source>
</evidence>
<dbReference type="SUPFAM" id="SSF47203">
    <property type="entry name" value="Acyl-CoA dehydrogenase C-terminal domain-like"/>
    <property type="match status" value="1"/>
</dbReference>